<evidence type="ECO:0000259" key="1">
    <source>
        <dbReference type="Pfam" id="PF03445"/>
    </source>
</evidence>
<dbReference type="Pfam" id="PF10335">
    <property type="entry name" value="DUF294_C"/>
    <property type="match status" value="1"/>
</dbReference>
<organism evidence="3 4">
    <name type="scientific">Paenibacillus lycopersici</name>
    <dbReference type="NCBI Taxonomy" id="2704462"/>
    <lineage>
        <taxon>Bacteria</taxon>
        <taxon>Bacillati</taxon>
        <taxon>Bacillota</taxon>
        <taxon>Bacilli</taxon>
        <taxon>Bacillales</taxon>
        <taxon>Paenibacillaceae</taxon>
        <taxon>Paenibacillus</taxon>
    </lineage>
</organism>
<gene>
    <name evidence="3" type="ORF">GXP70_19845</name>
</gene>
<reference evidence="3 4" key="1">
    <citation type="submission" date="2020-01" db="EMBL/GenBank/DDBJ databases">
        <title>Paenibacillus sp. nov., isolated from tomato rhizosphere.</title>
        <authorList>
            <person name="Weon H.-Y."/>
            <person name="Lee S.A."/>
        </authorList>
    </citation>
    <scope>NUCLEOTIDE SEQUENCE [LARGE SCALE GENOMIC DNA]</scope>
    <source>
        <strain evidence="3 4">12200R-189</strain>
    </source>
</reference>
<evidence type="ECO:0008006" key="5">
    <source>
        <dbReference type="Google" id="ProtNLM"/>
    </source>
</evidence>
<accession>A0A6C0G2U0</accession>
<sequence>MSDPVLGQLLARIGACGDAHSLRGLRDHIHSRLEALLAEQRIDHFYTDLNTMHDAIIRRAVALSEEQLARSGFGSPPVPYAYLLFGSGGRAEQTFASDQDSGLIYADPADPAQAESTALYFARFAQTAVCLLQQLGYPPCEGEVVSANPLWCRSESQWKAQLEQWFRDPDWERVRYLLIVADCRMAAGAPALAETLQDCFFANMQDHERIAANMLHNTMRHKVLVGVFGQLFKERYGEDSGSLDLKYGAYIPMVNAVRLLAIQAGIRRTSTLARLRALTDLGIVDETEGARYAEVFALFLRLRLMTTVKLDDGFYANNGKLPHARMTKELIEELKTGLRVAKKLQKRVRRRALGRI</sequence>
<dbReference type="KEGG" id="plyc:GXP70_19845"/>
<evidence type="ECO:0000313" key="4">
    <source>
        <dbReference type="Proteomes" id="UP000476064"/>
    </source>
</evidence>
<dbReference type="RefSeq" id="WP_162358447.1">
    <property type="nucleotide sequence ID" value="NZ_CP048209.1"/>
</dbReference>
<dbReference type="InterPro" id="IPR005105">
    <property type="entry name" value="GlnD_Uridyltrans_N"/>
</dbReference>
<name>A0A6C0G2U0_9BACL</name>
<feature type="domain" description="Protein-PII uridylyltransferase N-terminal" evidence="1">
    <location>
        <begin position="40"/>
        <end position="170"/>
    </location>
</feature>
<dbReference type="Gene3D" id="3.30.460.10">
    <property type="entry name" value="Beta Polymerase, domain 2"/>
    <property type="match status" value="1"/>
</dbReference>
<dbReference type="AlphaFoldDB" id="A0A6C0G2U0"/>
<proteinExistence type="predicted"/>
<dbReference type="EMBL" id="CP048209">
    <property type="protein sequence ID" value="QHT62011.1"/>
    <property type="molecule type" value="Genomic_DNA"/>
</dbReference>
<feature type="domain" description="DUF294" evidence="2">
    <location>
        <begin position="210"/>
        <end position="351"/>
    </location>
</feature>
<dbReference type="GO" id="GO:0008773">
    <property type="term" value="F:[protein-PII] uridylyltransferase activity"/>
    <property type="evidence" value="ECO:0007669"/>
    <property type="project" value="InterPro"/>
</dbReference>
<dbReference type="Pfam" id="PF03445">
    <property type="entry name" value="DUF294"/>
    <property type="match status" value="1"/>
</dbReference>
<keyword evidence="4" id="KW-1185">Reference proteome</keyword>
<dbReference type="Proteomes" id="UP000476064">
    <property type="component" value="Chromosome"/>
</dbReference>
<dbReference type="InterPro" id="IPR043519">
    <property type="entry name" value="NT_sf"/>
</dbReference>
<dbReference type="CDD" id="cd05401">
    <property type="entry name" value="NT_GlnE_GlnD_like"/>
    <property type="match status" value="1"/>
</dbReference>
<protein>
    <recommendedName>
        <fullName evidence="5">CBS domain-containing protein</fullName>
    </recommendedName>
</protein>
<evidence type="ECO:0000313" key="3">
    <source>
        <dbReference type="EMBL" id="QHT62011.1"/>
    </source>
</evidence>
<dbReference type="InterPro" id="IPR018821">
    <property type="entry name" value="DUF294_put_nucleoTrafse_sb-bd"/>
</dbReference>
<evidence type="ECO:0000259" key="2">
    <source>
        <dbReference type="Pfam" id="PF10335"/>
    </source>
</evidence>